<evidence type="ECO:0000256" key="2">
    <source>
        <dbReference type="SAM" id="Phobius"/>
    </source>
</evidence>
<keyword evidence="2" id="KW-0472">Membrane</keyword>
<dbReference type="AlphaFoldDB" id="A0A2C9LPA6"/>
<name>A0A2C9LPA6_BIOGL</name>
<organism evidence="3 4">
    <name type="scientific">Biomphalaria glabrata</name>
    <name type="common">Bloodfluke planorb</name>
    <name type="synonym">Freshwater snail</name>
    <dbReference type="NCBI Taxonomy" id="6526"/>
    <lineage>
        <taxon>Eukaryota</taxon>
        <taxon>Metazoa</taxon>
        <taxon>Spiralia</taxon>
        <taxon>Lophotrochozoa</taxon>
        <taxon>Mollusca</taxon>
        <taxon>Gastropoda</taxon>
        <taxon>Heterobranchia</taxon>
        <taxon>Euthyneura</taxon>
        <taxon>Panpulmonata</taxon>
        <taxon>Hygrophila</taxon>
        <taxon>Lymnaeoidea</taxon>
        <taxon>Planorbidae</taxon>
        <taxon>Biomphalaria</taxon>
    </lineage>
</organism>
<feature type="coiled-coil region" evidence="1">
    <location>
        <begin position="51"/>
        <end position="163"/>
    </location>
</feature>
<dbReference type="VEuPathDB" id="VectorBase:BGLAX_051131"/>
<dbReference type="Proteomes" id="UP000076420">
    <property type="component" value="Unassembled WGS sequence"/>
</dbReference>
<evidence type="ECO:0000313" key="4">
    <source>
        <dbReference type="Proteomes" id="UP000076420"/>
    </source>
</evidence>
<accession>A0A2C9LPA6</accession>
<dbReference type="EnsemblMetazoa" id="BGLB033484-RA">
    <property type="protein sequence ID" value="BGLB033484-PA"/>
    <property type="gene ID" value="BGLB033484"/>
</dbReference>
<dbReference type="STRING" id="6526.A0A2C9LPA6"/>
<evidence type="ECO:0000313" key="3">
    <source>
        <dbReference type="EnsemblMetazoa" id="BGLB033484-PA"/>
    </source>
</evidence>
<proteinExistence type="predicted"/>
<keyword evidence="2" id="KW-0812">Transmembrane</keyword>
<reference evidence="3" key="1">
    <citation type="submission" date="2020-05" db="UniProtKB">
        <authorList>
            <consortium name="EnsemblMetazoa"/>
        </authorList>
    </citation>
    <scope>IDENTIFICATION</scope>
    <source>
        <strain evidence="3">BB02</strain>
    </source>
</reference>
<keyword evidence="2" id="KW-1133">Transmembrane helix</keyword>
<feature type="transmembrane region" description="Helical" evidence="2">
    <location>
        <begin position="6"/>
        <end position="24"/>
    </location>
</feature>
<evidence type="ECO:0000256" key="1">
    <source>
        <dbReference type="SAM" id="Coils"/>
    </source>
</evidence>
<sequence length="165" mass="19379">MINSVVFFKAFSFIPHFTLILFFFQISNLNAKIVEDSEDLANNQKFTEQMRTSYNKQIEDLHAKLEDAENRALENLELTSSKSFHYEKQIDGLETELNKQKLLVSTLQENITELETQKLKRNEESEKTISDLKQQIVELKNKESNLLEEVQNLKNEIDKLLVRLQ</sequence>
<protein>
    <submittedName>
        <fullName evidence="3">Uncharacterized protein</fullName>
    </submittedName>
</protein>
<dbReference type="KEGG" id="bgt:106067090"/>
<dbReference type="VEuPathDB" id="VectorBase:BGLB033484"/>
<keyword evidence="1" id="KW-0175">Coiled coil</keyword>
<dbReference type="OrthoDB" id="5848685at2759"/>
<gene>
    <name evidence="3" type="primary">106067090</name>
</gene>